<feature type="transmembrane region" description="Helical" evidence="10">
    <location>
        <begin position="14"/>
        <end position="32"/>
    </location>
</feature>
<dbReference type="Gene3D" id="3.90.550.50">
    <property type="match status" value="1"/>
</dbReference>
<proteinExistence type="inferred from homology"/>
<accession>A0ABM0MSU1</accession>
<organism evidence="11 12">
    <name type="scientific">Saccoglossus kowalevskii</name>
    <name type="common">Acorn worm</name>
    <dbReference type="NCBI Taxonomy" id="10224"/>
    <lineage>
        <taxon>Eukaryota</taxon>
        <taxon>Metazoa</taxon>
        <taxon>Hemichordata</taxon>
        <taxon>Enteropneusta</taxon>
        <taxon>Harrimaniidae</taxon>
        <taxon>Saccoglossus</taxon>
    </lineage>
</organism>
<keyword evidence="8 10" id="KW-0333">Golgi apparatus</keyword>
<evidence type="ECO:0000256" key="2">
    <source>
        <dbReference type="ARBA" id="ARBA00008661"/>
    </source>
</evidence>
<evidence type="ECO:0000256" key="5">
    <source>
        <dbReference type="ARBA" id="ARBA00022692"/>
    </source>
</evidence>
<evidence type="ECO:0000256" key="6">
    <source>
        <dbReference type="ARBA" id="ARBA00022968"/>
    </source>
</evidence>
<keyword evidence="3 10" id="KW-0328">Glycosyltransferase</keyword>
<dbReference type="PANTHER" id="PTHR11214">
    <property type="entry name" value="BETA-1,3-N-ACETYLGLUCOSAMINYLTRANSFERASE"/>
    <property type="match status" value="1"/>
</dbReference>
<dbReference type="InterPro" id="IPR002659">
    <property type="entry name" value="Glyco_trans_31"/>
</dbReference>
<dbReference type="RefSeq" id="XP_006823082.1">
    <property type="nucleotide sequence ID" value="XM_006823019.1"/>
</dbReference>
<name>A0ABM0MSU1_SACKO</name>
<keyword evidence="5 10" id="KW-0812">Transmembrane</keyword>
<sequence length="341" mass="39148">MQAHYSKTRNLARMGKYVLVGLSLMLICRWILYKEGMLYTTDAALIIKEVGNRYVKNGTNYDHLPEDFIFLVNPKNKCSSNSTTQGTSFLVGVESLVLNFEQRAAVRQTWANNDLLNRLSARVIFLIGINEDAQLQKRLNRESAEYDDLVQGSFVEHFKNLTLKTIMFLRWSQCFCSTVKYAIKTDDDVLVNLRMILQVIKSNPTSGLYLGYTRAQFHVIRNPNNPYYTSYEAYPEQNYPVYASGPLYILSQDVATRAYDYISSHPTGYISSEDAFIGVIMSKLNVSVHPYTNIEINRGSSNLGCFFTEYIAVHRVAPNEMLKFWPVYETKFVTKNKQLIV</sequence>
<dbReference type="PANTHER" id="PTHR11214:SF314">
    <property type="entry name" value="HEXOSYLTRANSFERASE"/>
    <property type="match status" value="1"/>
</dbReference>
<gene>
    <name evidence="12" type="primary">LOC102804388</name>
</gene>
<evidence type="ECO:0000256" key="9">
    <source>
        <dbReference type="ARBA" id="ARBA00023136"/>
    </source>
</evidence>
<keyword evidence="9 10" id="KW-0472">Membrane</keyword>
<evidence type="ECO:0000256" key="1">
    <source>
        <dbReference type="ARBA" id="ARBA00004323"/>
    </source>
</evidence>
<dbReference type="Pfam" id="PF01762">
    <property type="entry name" value="Galactosyl_T"/>
    <property type="match status" value="1"/>
</dbReference>
<evidence type="ECO:0000313" key="12">
    <source>
        <dbReference type="RefSeq" id="XP_006823082.1"/>
    </source>
</evidence>
<dbReference type="GeneID" id="102804388"/>
<comment type="subcellular location">
    <subcellularLocation>
        <location evidence="1 10">Golgi apparatus membrane</location>
        <topology evidence="1 10">Single-pass type II membrane protein</topology>
    </subcellularLocation>
</comment>
<keyword evidence="7 10" id="KW-1133">Transmembrane helix</keyword>
<evidence type="ECO:0000256" key="10">
    <source>
        <dbReference type="RuleBase" id="RU363063"/>
    </source>
</evidence>
<evidence type="ECO:0000256" key="4">
    <source>
        <dbReference type="ARBA" id="ARBA00022679"/>
    </source>
</evidence>
<keyword evidence="11" id="KW-1185">Reference proteome</keyword>
<keyword evidence="4" id="KW-0808">Transferase</keyword>
<dbReference type="EC" id="2.4.1.-" evidence="10"/>
<evidence type="ECO:0000313" key="11">
    <source>
        <dbReference type="Proteomes" id="UP000694865"/>
    </source>
</evidence>
<reference evidence="12" key="1">
    <citation type="submission" date="2025-08" db="UniProtKB">
        <authorList>
            <consortium name="RefSeq"/>
        </authorList>
    </citation>
    <scope>IDENTIFICATION</scope>
    <source>
        <tissue evidence="12">Testes</tissue>
    </source>
</reference>
<evidence type="ECO:0000256" key="7">
    <source>
        <dbReference type="ARBA" id="ARBA00022989"/>
    </source>
</evidence>
<evidence type="ECO:0000256" key="8">
    <source>
        <dbReference type="ARBA" id="ARBA00023034"/>
    </source>
</evidence>
<protein>
    <recommendedName>
        <fullName evidence="10">Hexosyltransferase</fullName>
        <ecNumber evidence="10">2.4.1.-</ecNumber>
    </recommendedName>
</protein>
<keyword evidence="6 10" id="KW-0735">Signal-anchor</keyword>
<evidence type="ECO:0000256" key="3">
    <source>
        <dbReference type="ARBA" id="ARBA00022676"/>
    </source>
</evidence>
<dbReference type="Proteomes" id="UP000694865">
    <property type="component" value="Unplaced"/>
</dbReference>
<comment type="similarity">
    <text evidence="2 10">Belongs to the glycosyltransferase 31 family.</text>
</comment>